<dbReference type="EMBL" id="NKQK01000020">
    <property type="protein sequence ID" value="PSS01268.1"/>
    <property type="molecule type" value="Genomic_DNA"/>
</dbReference>
<evidence type="ECO:0000313" key="1">
    <source>
        <dbReference type="EMBL" id="PSS01268.1"/>
    </source>
</evidence>
<organism evidence="1 2">
    <name type="scientific">Actinidia chinensis var. chinensis</name>
    <name type="common">Chinese soft-hair kiwi</name>
    <dbReference type="NCBI Taxonomy" id="1590841"/>
    <lineage>
        <taxon>Eukaryota</taxon>
        <taxon>Viridiplantae</taxon>
        <taxon>Streptophyta</taxon>
        <taxon>Embryophyta</taxon>
        <taxon>Tracheophyta</taxon>
        <taxon>Spermatophyta</taxon>
        <taxon>Magnoliopsida</taxon>
        <taxon>eudicotyledons</taxon>
        <taxon>Gunneridae</taxon>
        <taxon>Pentapetalae</taxon>
        <taxon>asterids</taxon>
        <taxon>Ericales</taxon>
        <taxon>Actinidiaceae</taxon>
        <taxon>Actinidia</taxon>
    </lineage>
</organism>
<gene>
    <name evidence="1" type="ORF">CEY00_Acc22626</name>
</gene>
<reference evidence="2" key="2">
    <citation type="journal article" date="2018" name="BMC Genomics">
        <title>A manually annotated Actinidia chinensis var. chinensis (kiwifruit) genome highlights the challenges associated with draft genomes and gene prediction in plants.</title>
        <authorList>
            <person name="Pilkington S.M."/>
            <person name="Crowhurst R."/>
            <person name="Hilario E."/>
            <person name="Nardozza S."/>
            <person name="Fraser L."/>
            <person name="Peng Y."/>
            <person name="Gunaseelan K."/>
            <person name="Simpson R."/>
            <person name="Tahir J."/>
            <person name="Deroles S.C."/>
            <person name="Templeton K."/>
            <person name="Luo Z."/>
            <person name="Davy M."/>
            <person name="Cheng C."/>
            <person name="McNeilage M."/>
            <person name="Scaglione D."/>
            <person name="Liu Y."/>
            <person name="Zhang Q."/>
            <person name="Datson P."/>
            <person name="De Silva N."/>
            <person name="Gardiner S.E."/>
            <person name="Bassett H."/>
            <person name="Chagne D."/>
            <person name="McCallum J."/>
            <person name="Dzierzon H."/>
            <person name="Deng C."/>
            <person name="Wang Y.Y."/>
            <person name="Barron L."/>
            <person name="Manako K."/>
            <person name="Bowen J."/>
            <person name="Foster T.M."/>
            <person name="Erridge Z.A."/>
            <person name="Tiffin H."/>
            <person name="Waite C.N."/>
            <person name="Davies K.M."/>
            <person name="Grierson E.P."/>
            <person name="Laing W.A."/>
            <person name="Kirk R."/>
            <person name="Chen X."/>
            <person name="Wood M."/>
            <person name="Montefiori M."/>
            <person name="Brummell D.A."/>
            <person name="Schwinn K.E."/>
            <person name="Catanach A."/>
            <person name="Fullerton C."/>
            <person name="Li D."/>
            <person name="Meiyalaghan S."/>
            <person name="Nieuwenhuizen N."/>
            <person name="Read N."/>
            <person name="Prakash R."/>
            <person name="Hunter D."/>
            <person name="Zhang H."/>
            <person name="McKenzie M."/>
            <person name="Knabel M."/>
            <person name="Harris A."/>
            <person name="Allan A.C."/>
            <person name="Gleave A."/>
            <person name="Chen A."/>
            <person name="Janssen B.J."/>
            <person name="Plunkett B."/>
            <person name="Ampomah-Dwamena C."/>
            <person name="Voogd C."/>
            <person name="Leif D."/>
            <person name="Lafferty D."/>
            <person name="Souleyre E.J.F."/>
            <person name="Varkonyi-Gasic E."/>
            <person name="Gambi F."/>
            <person name="Hanley J."/>
            <person name="Yao J.L."/>
            <person name="Cheung J."/>
            <person name="David K.M."/>
            <person name="Warren B."/>
            <person name="Marsh K."/>
            <person name="Snowden K.C."/>
            <person name="Lin-Wang K."/>
            <person name="Brian L."/>
            <person name="Martinez-Sanchez M."/>
            <person name="Wang M."/>
            <person name="Ileperuma N."/>
            <person name="Macnee N."/>
            <person name="Campin R."/>
            <person name="McAtee P."/>
            <person name="Drummond R.S.M."/>
            <person name="Espley R.V."/>
            <person name="Ireland H.S."/>
            <person name="Wu R."/>
            <person name="Atkinson R.G."/>
            <person name="Karunairetnam S."/>
            <person name="Bulley S."/>
            <person name="Chunkath S."/>
            <person name="Hanley Z."/>
            <person name="Storey R."/>
            <person name="Thrimawithana A.H."/>
            <person name="Thomson S."/>
            <person name="David C."/>
            <person name="Testolin R."/>
            <person name="Huang H."/>
            <person name="Hellens R.P."/>
            <person name="Schaffer R.J."/>
        </authorList>
    </citation>
    <scope>NUCLEOTIDE SEQUENCE [LARGE SCALE GENOMIC DNA]</scope>
    <source>
        <strain evidence="2">cv. Red5</strain>
    </source>
</reference>
<name>A0A2R6Q319_ACTCC</name>
<keyword evidence="2" id="KW-1185">Reference proteome</keyword>
<sequence>VRKGPCECEFPQYCDSRT</sequence>
<dbReference type="AlphaFoldDB" id="A0A2R6Q319"/>
<evidence type="ECO:0000313" key="2">
    <source>
        <dbReference type="Proteomes" id="UP000241394"/>
    </source>
</evidence>
<proteinExistence type="predicted"/>
<dbReference type="InParanoid" id="A0A2R6Q319"/>
<comment type="caution">
    <text evidence="1">The sequence shown here is derived from an EMBL/GenBank/DDBJ whole genome shotgun (WGS) entry which is preliminary data.</text>
</comment>
<protein>
    <submittedName>
        <fullName evidence="1">Alkylated DNA repair protein like</fullName>
    </submittedName>
</protein>
<reference evidence="1 2" key="1">
    <citation type="submission" date="2017-07" db="EMBL/GenBank/DDBJ databases">
        <title>An improved, manually edited Actinidia chinensis var. chinensis (kiwifruit) genome highlights the challenges associated with draft genomes and gene prediction in plants.</title>
        <authorList>
            <person name="Pilkington S."/>
            <person name="Crowhurst R."/>
            <person name="Hilario E."/>
            <person name="Nardozza S."/>
            <person name="Fraser L."/>
            <person name="Peng Y."/>
            <person name="Gunaseelan K."/>
            <person name="Simpson R."/>
            <person name="Tahir J."/>
            <person name="Deroles S."/>
            <person name="Templeton K."/>
            <person name="Luo Z."/>
            <person name="Davy M."/>
            <person name="Cheng C."/>
            <person name="Mcneilage M."/>
            <person name="Scaglione D."/>
            <person name="Liu Y."/>
            <person name="Zhang Q."/>
            <person name="Datson P."/>
            <person name="De Silva N."/>
            <person name="Gardiner S."/>
            <person name="Bassett H."/>
            <person name="Chagne D."/>
            <person name="Mccallum J."/>
            <person name="Dzierzon H."/>
            <person name="Deng C."/>
            <person name="Wang Y.-Y."/>
            <person name="Barron N."/>
            <person name="Manako K."/>
            <person name="Bowen J."/>
            <person name="Foster T."/>
            <person name="Erridge Z."/>
            <person name="Tiffin H."/>
            <person name="Waite C."/>
            <person name="Davies K."/>
            <person name="Grierson E."/>
            <person name="Laing W."/>
            <person name="Kirk R."/>
            <person name="Chen X."/>
            <person name="Wood M."/>
            <person name="Montefiori M."/>
            <person name="Brummell D."/>
            <person name="Schwinn K."/>
            <person name="Catanach A."/>
            <person name="Fullerton C."/>
            <person name="Li D."/>
            <person name="Meiyalaghan S."/>
            <person name="Nieuwenhuizen N."/>
            <person name="Read N."/>
            <person name="Prakash R."/>
            <person name="Hunter D."/>
            <person name="Zhang H."/>
            <person name="Mckenzie M."/>
            <person name="Knabel M."/>
            <person name="Harris A."/>
            <person name="Allan A."/>
            <person name="Chen A."/>
            <person name="Janssen B."/>
            <person name="Plunkett B."/>
            <person name="Dwamena C."/>
            <person name="Voogd C."/>
            <person name="Leif D."/>
            <person name="Lafferty D."/>
            <person name="Souleyre E."/>
            <person name="Varkonyi-Gasic E."/>
            <person name="Gambi F."/>
            <person name="Hanley J."/>
            <person name="Yao J.-L."/>
            <person name="Cheung J."/>
            <person name="David K."/>
            <person name="Warren B."/>
            <person name="Marsh K."/>
            <person name="Snowden K."/>
            <person name="Lin-Wang K."/>
            <person name="Brian L."/>
            <person name="Martinez-Sanchez M."/>
            <person name="Wang M."/>
            <person name="Ileperuma N."/>
            <person name="Macnee N."/>
            <person name="Campin R."/>
            <person name="Mcatee P."/>
            <person name="Drummond R."/>
            <person name="Espley R."/>
            <person name="Ireland H."/>
            <person name="Wu R."/>
            <person name="Atkinson R."/>
            <person name="Karunairetnam S."/>
            <person name="Bulley S."/>
            <person name="Chunkath S."/>
            <person name="Hanley Z."/>
            <person name="Storey R."/>
            <person name="Thrimawithana A."/>
            <person name="Thomson S."/>
            <person name="David C."/>
            <person name="Testolin R."/>
        </authorList>
    </citation>
    <scope>NUCLEOTIDE SEQUENCE [LARGE SCALE GENOMIC DNA]</scope>
    <source>
        <strain evidence="2">cv. Red5</strain>
        <tissue evidence="1">Young leaf</tissue>
    </source>
</reference>
<dbReference type="Gramene" id="PSS01268">
    <property type="protein sequence ID" value="PSS01268"/>
    <property type="gene ID" value="CEY00_Acc22626"/>
</dbReference>
<feature type="non-terminal residue" evidence="1">
    <location>
        <position position="1"/>
    </location>
</feature>
<dbReference type="Proteomes" id="UP000241394">
    <property type="component" value="Chromosome LG20"/>
</dbReference>
<accession>A0A2R6Q319</accession>